<reference evidence="1" key="1">
    <citation type="journal article" date="2015" name="Nature">
        <title>Complex archaea that bridge the gap between prokaryotes and eukaryotes.</title>
        <authorList>
            <person name="Spang A."/>
            <person name="Saw J.H."/>
            <person name="Jorgensen S.L."/>
            <person name="Zaremba-Niedzwiedzka K."/>
            <person name="Martijn J."/>
            <person name="Lind A.E."/>
            <person name="van Eijk R."/>
            <person name="Schleper C."/>
            <person name="Guy L."/>
            <person name="Ettema T.J."/>
        </authorList>
    </citation>
    <scope>NUCLEOTIDE SEQUENCE</scope>
</reference>
<comment type="caution">
    <text evidence="1">The sequence shown here is derived from an EMBL/GenBank/DDBJ whole genome shotgun (WGS) entry which is preliminary data.</text>
</comment>
<dbReference type="EMBL" id="LAZR01036552">
    <property type="protein sequence ID" value="KKL24546.1"/>
    <property type="molecule type" value="Genomic_DNA"/>
</dbReference>
<dbReference type="AlphaFoldDB" id="A0A0F9E3Q5"/>
<evidence type="ECO:0000313" key="1">
    <source>
        <dbReference type="EMBL" id="KKL24546.1"/>
    </source>
</evidence>
<protein>
    <submittedName>
        <fullName evidence="1">Uncharacterized protein</fullName>
    </submittedName>
</protein>
<organism evidence="1">
    <name type="scientific">marine sediment metagenome</name>
    <dbReference type="NCBI Taxonomy" id="412755"/>
    <lineage>
        <taxon>unclassified sequences</taxon>
        <taxon>metagenomes</taxon>
        <taxon>ecological metagenomes</taxon>
    </lineage>
</organism>
<proteinExistence type="predicted"/>
<name>A0A0F9E3Q5_9ZZZZ</name>
<gene>
    <name evidence="1" type="ORF">LCGC14_2414220</name>
</gene>
<feature type="non-terminal residue" evidence="1">
    <location>
        <position position="28"/>
    </location>
</feature>
<accession>A0A0F9E3Q5</accession>
<sequence length="28" mass="3343">MGLEIYAGWGNSLITRWRDGPRKRYCSR</sequence>